<dbReference type="InterPro" id="IPR037191">
    <property type="entry name" value="VPS9_dom_sf"/>
</dbReference>
<sequence>MGMDSLFPLFLILVIRARLLQLGSEVSIIEDLLEQSGINNATAQPNSPQRLKSELNFFDESELDQHLGEDDVMITTLKACYHQILQEKIHSQ</sequence>
<feature type="chain" id="PRO_5026939318" evidence="1">
    <location>
        <begin position="18"/>
        <end position="92"/>
    </location>
</feature>
<accession>A0A6M2DYD0</accession>
<dbReference type="Gene3D" id="1.20.1050.80">
    <property type="entry name" value="VPS9 domain"/>
    <property type="match status" value="1"/>
</dbReference>
<dbReference type="GO" id="GO:0005737">
    <property type="term" value="C:cytoplasm"/>
    <property type="evidence" value="ECO:0007669"/>
    <property type="project" value="TreeGrafter"/>
</dbReference>
<dbReference type="PANTHER" id="PTHR46089">
    <property type="entry name" value="ALSIN HOMOLOG"/>
    <property type="match status" value="1"/>
</dbReference>
<feature type="domain" description="VPS9" evidence="2">
    <location>
        <begin position="1"/>
        <end position="92"/>
    </location>
</feature>
<keyword evidence="1" id="KW-0732">Signal</keyword>
<evidence type="ECO:0000259" key="2">
    <source>
        <dbReference type="PROSITE" id="PS51205"/>
    </source>
</evidence>
<proteinExistence type="predicted"/>
<name>A0A6M2DYD0_XENCH</name>
<dbReference type="InterPro" id="IPR003123">
    <property type="entry name" value="VPS9"/>
</dbReference>
<organism evidence="3">
    <name type="scientific">Xenopsylla cheopis</name>
    <name type="common">Oriental rat flea</name>
    <name type="synonym">Pulex cheopis</name>
    <dbReference type="NCBI Taxonomy" id="163159"/>
    <lineage>
        <taxon>Eukaryota</taxon>
        <taxon>Metazoa</taxon>
        <taxon>Ecdysozoa</taxon>
        <taxon>Arthropoda</taxon>
        <taxon>Hexapoda</taxon>
        <taxon>Insecta</taxon>
        <taxon>Pterygota</taxon>
        <taxon>Neoptera</taxon>
        <taxon>Endopterygota</taxon>
        <taxon>Siphonaptera</taxon>
        <taxon>Pulicidae</taxon>
        <taxon>Xenopsyllinae</taxon>
        <taxon>Xenopsylla</taxon>
    </lineage>
</organism>
<dbReference type="InterPro" id="IPR051984">
    <property type="entry name" value="Alsin"/>
</dbReference>
<dbReference type="GO" id="GO:0016197">
    <property type="term" value="P:endosomal transport"/>
    <property type="evidence" value="ECO:0007669"/>
    <property type="project" value="TreeGrafter"/>
</dbReference>
<dbReference type="SUPFAM" id="SSF109993">
    <property type="entry name" value="VPS9 domain"/>
    <property type="match status" value="1"/>
</dbReference>
<reference evidence="3" key="1">
    <citation type="submission" date="2020-03" db="EMBL/GenBank/DDBJ databases">
        <title>Transcriptomic Profiling of the Digestive Tract of the Rat Flea, Xenopsylla cheopis, Following Blood Feeding and Infection with Yersinia pestis.</title>
        <authorList>
            <person name="Bland D.M."/>
            <person name="Martens C.A."/>
            <person name="Virtaneva K."/>
            <person name="Kanakabandi K."/>
            <person name="Long D."/>
            <person name="Rosenke R."/>
            <person name="Saturday G.A."/>
            <person name="Hoyt F.H."/>
            <person name="Bruno D.P."/>
            <person name="Ribeiro J.M.C."/>
            <person name="Hinnebusch J."/>
        </authorList>
    </citation>
    <scope>NUCLEOTIDE SEQUENCE</scope>
</reference>
<evidence type="ECO:0000256" key="1">
    <source>
        <dbReference type="SAM" id="SignalP"/>
    </source>
</evidence>
<dbReference type="GO" id="GO:0031267">
    <property type="term" value="F:small GTPase binding"/>
    <property type="evidence" value="ECO:0007669"/>
    <property type="project" value="TreeGrafter"/>
</dbReference>
<evidence type="ECO:0000313" key="3">
    <source>
        <dbReference type="EMBL" id="NOV50690.1"/>
    </source>
</evidence>
<dbReference type="EMBL" id="GIIL01006964">
    <property type="protein sequence ID" value="NOV50690.1"/>
    <property type="molecule type" value="Transcribed_RNA"/>
</dbReference>
<dbReference type="PANTHER" id="PTHR46089:SF2">
    <property type="entry name" value="ALSIN HOMOLOG"/>
    <property type="match status" value="1"/>
</dbReference>
<dbReference type="AlphaFoldDB" id="A0A6M2DYD0"/>
<feature type="signal peptide" evidence="1">
    <location>
        <begin position="1"/>
        <end position="17"/>
    </location>
</feature>
<protein>
    <submittedName>
        <fullName evidence="3">Putative secreted protein</fullName>
    </submittedName>
</protein>
<dbReference type="GO" id="GO:0005085">
    <property type="term" value="F:guanyl-nucleotide exchange factor activity"/>
    <property type="evidence" value="ECO:0007669"/>
    <property type="project" value="TreeGrafter"/>
</dbReference>
<dbReference type="PROSITE" id="PS51205">
    <property type="entry name" value="VPS9"/>
    <property type="match status" value="1"/>
</dbReference>